<evidence type="ECO:0000259" key="1">
    <source>
        <dbReference type="PROSITE" id="PS51186"/>
    </source>
</evidence>
<keyword evidence="3" id="KW-1185">Reference proteome</keyword>
<dbReference type="PROSITE" id="PS51186">
    <property type="entry name" value="GNAT"/>
    <property type="match status" value="1"/>
</dbReference>
<gene>
    <name evidence="2" type="ORF">SCLCIDRAFT_13843</name>
</gene>
<dbReference type="Gene3D" id="3.40.630.30">
    <property type="match status" value="1"/>
</dbReference>
<dbReference type="PANTHER" id="PTHR43328">
    <property type="entry name" value="ACETYLTRANSFERASE-RELATED"/>
    <property type="match status" value="1"/>
</dbReference>
<evidence type="ECO:0000313" key="2">
    <source>
        <dbReference type="EMBL" id="KIM68318.1"/>
    </source>
</evidence>
<dbReference type="InParanoid" id="A0A0C3A3S6"/>
<evidence type="ECO:0000313" key="3">
    <source>
        <dbReference type="Proteomes" id="UP000053989"/>
    </source>
</evidence>
<accession>A0A0C3A3S6</accession>
<dbReference type="Pfam" id="PF13302">
    <property type="entry name" value="Acetyltransf_3"/>
    <property type="match status" value="1"/>
</dbReference>
<name>A0A0C3A3S6_9AGAM</name>
<proteinExistence type="predicted"/>
<organism evidence="2 3">
    <name type="scientific">Scleroderma citrinum Foug A</name>
    <dbReference type="NCBI Taxonomy" id="1036808"/>
    <lineage>
        <taxon>Eukaryota</taxon>
        <taxon>Fungi</taxon>
        <taxon>Dikarya</taxon>
        <taxon>Basidiomycota</taxon>
        <taxon>Agaricomycotina</taxon>
        <taxon>Agaricomycetes</taxon>
        <taxon>Agaricomycetidae</taxon>
        <taxon>Boletales</taxon>
        <taxon>Sclerodermatineae</taxon>
        <taxon>Sclerodermataceae</taxon>
        <taxon>Scleroderma</taxon>
    </lineage>
</organism>
<reference evidence="3" key="2">
    <citation type="submission" date="2015-01" db="EMBL/GenBank/DDBJ databases">
        <title>Evolutionary Origins and Diversification of the Mycorrhizal Mutualists.</title>
        <authorList>
            <consortium name="DOE Joint Genome Institute"/>
            <consortium name="Mycorrhizal Genomics Consortium"/>
            <person name="Kohler A."/>
            <person name="Kuo A."/>
            <person name="Nagy L.G."/>
            <person name="Floudas D."/>
            <person name="Copeland A."/>
            <person name="Barry K.W."/>
            <person name="Cichocki N."/>
            <person name="Veneault-Fourrey C."/>
            <person name="LaButti K."/>
            <person name="Lindquist E.A."/>
            <person name="Lipzen A."/>
            <person name="Lundell T."/>
            <person name="Morin E."/>
            <person name="Murat C."/>
            <person name="Riley R."/>
            <person name="Ohm R."/>
            <person name="Sun H."/>
            <person name="Tunlid A."/>
            <person name="Henrissat B."/>
            <person name="Grigoriev I.V."/>
            <person name="Hibbett D.S."/>
            <person name="Martin F."/>
        </authorList>
    </citation>
    <scope>NUCLEOTIDE SEQUENCE [LARGE SCALE GENOMIC DNA]</scope>
    <source>
        <strain evidence="3">Foug A</strain>
    </source>
</reference>
<reference evidence="2 3" key="1">
    <citation type="submission" date="2014-04" db="EMBL/GenBank/DDBJ databases">
        <authorList>
            <consortium name="DOE Joint Genome Institute"/>
            <person name="Kuo A."/>
            <person name="Kohler A."/>
            <person name="Nagy L.G."/>
            <person name="Floudas D."/>
            <person name="Copeland A."/>
            <person name="Barry K.W."/>
            <person name="Cichocki N."/>
            <person name="Veneault-Fourrey C."/>
            <person name="LaButti K."/>
            <person name="Lindquist E.A."/>
            <person name="Lipzen A."/>
            <person name="Lundell T."/>
            <person name="Morin E."/>
            <person name="Murat C."/>
            <person name="Sun H."/>
            <person name="Tunlid A."/>
            <person name="Henrissat B."/>
            <person name="Grigoriev I.V."/>
            <person name="Hibbett D.S."/>
            <person name="Martin F."/>
            <person name="Nordberg H.P."/>
            <person name="Cantor M.N."/>
            <person name="Hua S.X."/>
        </authorList>
    </citation>
    <scope>NUCLEOTIDE SEQUENCE [LARGE SCALE GENOMIC DNA]</scope>
    <source>
        <strain evidence="2 3">Foug A</strain>
    </source>
</reference>
<dbReference type="SUPFAM" id="SSF55729">
    <property type="entry name" value="Acyl-CoA N-acyltransferases (Nat)"/>
    <property type="match status" value="1"/>
</dbReference>
<dbReference type="GO" id="GO:0016747">
    <property type="term" value="F:acyltransferase activity, transferring groups other than amino-acyl groups"/>
    <property type="evidence" value="ECO:0007669"/>
    <property type="project" value="InterPro"/>
</dbReference>
<dbReference type="InterPro" id="IPR016181">
    <property type="entry name" value="Acyl_CoA_acyltransferase"/>
</dbReference>
<dbReference type="HOGENOM" id="CLU_073647_1_0_1"/>
<dbReference type="STRING" id="1036808.A0A0C3A3S6"/>
<dbReference type="Proteomes" id="UP000053989">
    <property type="component" value="Unassembled WGS sequence"/>
</dbReference>
<feature type="domain" description="N-acetyltransferase" evidence="1">
    <location>
        <begin position="83"/>
        <end position="244"/>
    </location>
</feature>
<dbReference type="PANTHER" id="PTHR43328:SF1">
    <property type="entry name" value="N-ACETYLTRANSFERASE DOMAIN-CONTAINING PROTEIN"/>
    <property type="match status" value="1"/>
</dbReference>
<dbReference type="EMBL" id="KN822010">
    <property type="protein sequence ID" value="KIM68318.1"/>
    <property type="molecule type" value="Genomic_DNA"/>
</dbReference>
<dbReference type="InterPro" id="IPR000182">
    <property type="entry name" value="GNAT_dom"/>
</dbReference>
<dbReference type="OrthoDB" id="630895at2759"/>
<protein>
    <recommendedName>
        <fullName evidence="1">N-acetyltransferase domain-containing protein</fullName>
    </recommendedName>
</protein>
<dbReference type="AlphaFoldDB" id="A0A0C3A3S6"/>
<sequence length="258" mass="29299">MTKSWLSPEDISSTAGEPFLRLPAPHQNIVITPPREGDDEHLLTLFGDISVAHCFHTIPIPFCRDHSQAMFSQAKEEADGLLDELRTAKESPGKQWKVVGGCPLKYIREVQESGADVFIGRIWVGRDQYEDVFGKAERRAAVEENDARPVGDPSIRWTIGVALAPSHQGQGIMTSVVHQLLHSWLVPRMNVRYIVVYAFVENLRSVRVFEKNGFTKVAVLQDEEYIVRGERRSLTMLEWRFRDPASLLARWYSTVLSL</sequence>